<protein>
    <submittedName>
        <fullName evidence="10">Galactose-1-phosphate uridylyltransferase</fullName>
    </submittedName>
</protein>
<dbReference type="InterPro" id="IPR053177">
    <property type="entry name" value="ADP-glucose_phosphorylase"/>
</dbReference>
<dbReference type="AlphaFoldDB" id="A0A953JCH7"/>
<dbReference type="InterPro" id="IPR001937">
    <property type="entry name" value="GalP_UDPtransf1"/>
</dbReference>
<dbReference type="InterPro" id="IPR011146">
    <property type="entry name" value="HIT-like"/>
</dbReference>
<comment type="similarity">
    <text evidence="1">Belongs to the galactose-1-phosphate uridylyltransferase type 1 family.</text>
</comment>
<evidence type="ECO:0000259" key="9">
    <source>
        <dbReference type="PROSITE" id="PS51084"/>
    </source>
</evidence>
<feature type="domain" description="HIT" evidence="9">
    <location>
        <begin position="194"/>
        <end position="305"/>
    </location>
</feature>
<organism evidence="10 11">
    <name type="scientific">Candidatus Nitrobium versatile</name>
    <dbReference type="NCBI Taxonomy" id="2884831"/>
    <lineage>
        <taxon>Bacteria</taxon>
        <taxon>Pseudomonadati</taxon>
        <taxon>Nitrospirota</taxon>
        <taxon>Nitrospiria</taxon>
        <taxon>Nitrospirales</taxon>
        <taxon>Nitrospiraceae</taxon>
        <taxon>Candidatus Nitrobium</taxon>
    </lineage>
</organism>
<evidence type="ECO:0000256" key="8">
    <source>
        <dbReference type="PROSITE-ProRule" id="PRU00464"/>
    </source>
</evidence>
<comment type="cofactor">
    <cofactor evidence="7">
        <name>Zn(2+)</name>
        <dbReference type="ChEBI" id="CHEBI:29105"/>
    </cofactor>
    <text evidence="7">Binds 1 zinc ion per subunit.</text>
</comment>
<dbReference type="GO" id="GO:0008108">
    <property type="term" value="F:UDP-glucose:hexose-1-phosphate uridylyltransferase activity"/>
    <property type="evidence" value="ECO:0007669"/>
    <property type="project" value="InterPro"/>
</dbReference>
<comment type="caution">
    <text evidence="8">Lacks conserved residue(s) required for the propagation of feature annotation.</text>
</comment>
<keyword evidence="4 7" id="KW-0479">Metal-binding</keyword>
<dbReference type="Proteomes" id="UP000705867">
    <property type="component" value="Unassembled WGS sequence"/>
</dbReference>
<evidence type="ECO:0000313" key="11">
    <source>
        <dbReference type="Proteomes" id="UP000705867"/>
    </source>
</evidence>
<dbReference type="InterPro" id="IPR005849">
    <property type="entry name" value="GalP_Utransf_N"/>
</dbReference>
<feature type="binding site" evidence="7">
    <location>
        <position position="110"/>
    </location>
    <ligand>
        <name>Zn(2+)</name>
        <dbReference type="ChEBI" id="CHEBI:29105"/>
    </ligand>
</feature>
<dbReference type="PROSITE" id="PS51084">
    <property type="entry name" value="HIT_2"/>
    <property type="match status" value="1"/>
</dbReference>
<dbReference type="Pfam" id="PF02744">
    <property type="entry name" value="GalP_UDP_tr_C"/>
    <property type="match status" value="1"/>
</dbReference>
<dbReference type="SUPFAM" id="SSF54197">
    <property type="entry name" value="HIT-like"/>
    <property type="match status" value="2"/>
</dbReference>
<evidence type="ECO:0000313" key="10">
    <source>
        <dbReference type="EMBL" id="MBZ0157034.1"/>
    </source>
</evidence>
<keyword evidence="6" id="KW-0119">Carbohydrate metabolism</keyword>
<dbReference type="PANTHER" id="PTHR42763">
    <property type="entry name" value="ADP-GLUCOSE PHOSPHORYLASE"/>
    <property type="match status" value="1"/>
</dbReference>
<dbReference type="Pfam" id="PF01087">
    <property type="entry name" value="GalP_UDP_transf"/>
    <property type="match status" value="1"/>
</dbReference>
<dbReference type="GO" id="GO:0006012">
    <property type="term" value="P:galactose metabolic process"/>
    <property type="evidence" value="ECO:0007669"/>
    <property type="project" value="InterPro"/>
</dbReference>
<evidence type="ECO:0000256" key="4">
    <source>
        <dbReference type="ARBA" id="ARBA00022723"/>
    </source>
</evidence>
<evidence type="ECO:0000256" key="1">
    <source>
        <dbReference type="ARBA" id="ARBA00010951"/>
    </source>
</evidence>
<evidence type="ECO:0000256" key="6">
    <source>
        <dbReference type="ARBA" id="ARBA00023277"/>
    </source>
</evidence>
<dbReference type="PIRSF" id="PIRSF000808">
    <property type="entry name" value="GalT"/>
    <property type="match status" value="1"/>
</dbReference>
<dbReference type="InterPro" id="IPR036265">
    <property type="entry name" value="HIT-like_sf"/>
</dbReference>
<dbReference type="EMBL" id="JAIOIV010000101">
    <property type="protein sequence ID" value="MBZ0157034.1"/>
    <property type="molecule type" value="Genomic_DNA"/>
</dbReference>
<name>A0A953JCH7_9BACT</name>
<accession>A0A953JCH7</accession>
<evidence type="ECO:0000256" key="5">
    <source>
        <dbReference type="ARBA" id="ARBA00022833"/>
    </source>
</evidence>
<reference evidence="10" key="1">
    <citation type="journal article" date="2021" name="bioRxiv">
        <title>Unraveling nitrogen, sulfur and carbon metabolic pathways and microbial community transcriptional responses to substrate deprivation and toxicity stresses in a bioreactor mimicking anoxic brackish coastal sediment conditions.</title>
        <authorList>
            <person name="Martins P.D."/>
            <person name="Echeveste M.J."/>
            <person name="Arshad A."/>
            <person name="Kurth J."/>
            <person name="Ouboter H."/>
            <person name="Jetten M.S.M."/>
            <person name="Welte C.U."/>
        </authorList>
    </citation>
    <scope>NUCLEOTIDE SEQUENCE</scope>
    <source>
        <strain evidence="10">MAG_39</strain>
    </source>
</reference>
<dbReference type="InterPro" id="IPR005850">
    <property type="entry name" value="GalP_Utransf_C"/>
</dbReference>
<gene>
    <name evidence="10" type="ORF">K8I29_12590</name>
</gene>
<keyword evidence="2" id="KW-0808">Transferase</keyword>
<dbReference type="PANTHER" id="PTHR42763:SF2">
    <property type="entry name" value="ADP-GLUCOSE PHOSPHORYLASE"/>
    <property type="match status" value="1"/>
</dbReference>
<feature type="binding site" evidence="7">
    <location>
        <position position="161"/>
    </location>
    <ligand>
        <name>Zn(2+)</name>
        <dbReference type="ChEBI" id="CHEBI:29105"/>
    </ligand>
</feature>
<dbReference type="GO" id="GO:0008270">
    <property type="term" value="F:zinc ion binding"/>
    <property type="evidence" value="ECO:0007669"/>
    <property type="project" value="InterPro"/>
</dbReference>
<comment type="caution">
    <text evidence="10">The sequence shown here is derived from an EMBL/GenBank/DDBJ whole genome shotgun (WGS) entry which is preliminary data.</text>
</comment>
<evidence type="ECO:0000256" key="7">
    <source>
        <dbReference type="PIRSR" id="PIRSR000808-3"/>
    </source>
</evidence>
<reference evidence="10" key="2">
    <citation type="submission" date="2021-08" db="EMBL/GenBank/DDBJ databases">
        <authorList>
            <person name="Dalcin Martins P."/>
        </authorList>
    </citation>
    <scope>NUCLEOTIDE SEQUENCE</scope>
    <source>
        <strain evidence="10">MAG_39</strain>
    </source>
</reference>
<evidence type="ECO:0000256" key="2">
    <source>
        <dbReference type="ARBA" id="ARBA00022679"/>
    </source>
</evidence>
<keyword evidence="3 10" id="KW-0548">Nucleotidyltransferase</keyword>
<proteinExistence type="inferred from homology"/>
<sequence length="335" mass="37892">MPELRLNMISREWVIIAKEKGKRPEEFIGSREKKRHPEFVETCPFCPGNEAKTPDERYRIHDGSAWRVRVVLNKFSVLSKEGEKIRSSSGMKRSINGVGSHEVIIEAPAHNLTIATMSLGQVRDILHAYRNRFLEAYRDPRIEHVIIFKNSGAVSGTLIEHPLSQVVGIPITPHQVRDRIEGAMRFFDDTGECVHCRTISDELSDGARILMNTDHFVSFIPYAAVSPFHIWVFPKRHSGSFGAISPEETGDLAVHMKTLLSRIYHGLVNPDFNYVIKSGRPSQAGSEYIHWYLTIIPRVAMTSGFELGSGMFINPLVPEVSADFLRNVKIPEYGR</sequence>
<feature type="binding site" evidence="7">
    <location>
        <position position="43"/>
    </location>
    <ligand>
        <name>Zn(2+)</name>
        <dbReference type="ChEBI" id="CHEBI:29105"/>
    </ligand>
</feature>
<feature type="binding site" evidence="7">
    <location>
        <position position="46"/>
    </location>
    <ligand>
        <name>Zn(2+)</name>
        <dbReference type="ChEBI" id="CHEBI:29105"/>
    </ligand>
</feature>
<dbReference type="Gene3D" id="3.30.428.10">
    <property type="entry name" value="HIT-like"/>
    <property type="match status" value="2"/>
</dbReference>
<evidence type="ECO:0000256" key="3">
    <source>
        <dbReference type="ARBA" id="ARBA00022695"/>
    </source>
</evidence>
<keyword evidence="5 7" id="KW-0862">Zinc</keyword>